<evidence type="ECO:0000313" key="1">
    <source>
        <dbReference type="EMBL" id="RNA14694.1"/>
    </source>
</evidence>
<dbReference type="EMBL" id="REGN01005124">
    <property type="protein sequence ID" value="RNA14694.1"/>
    <property type="molecule type" value="Genomic_DNA"/>
</dbReference>
<reference evidence="1 2" key="1">
    <citation type="journal article" date="2018" name="Sci. Rep.">
        <title>Genomic signatures of local adaptation to the degree of environmental predictability in rotifers.</title>
        <authorList>
            <person name="Franch-Gras L."/>
            <person name="Hahn C."/>
            <person name="Garcia-Roger E.M."/>
            <person name="Carmona M.J."/>
            <person name="Serra M."/>
            <person name="Gomez A."/>
        </authorList>
    </citation>
    <scope>NUCLEOTIDE SEQUENCE [LARGE SCALE GENOMIC DNA]</scope>
    <source>
        <strain evidence="1">HYR1</strain>
    </source>
</reference>
<sequence length="213" mass="25109">MDEFIVCFNNLKIEHGFVILSQKNKPLIFYINTKQDLPVTKKFGWCCTYPSCSSTCETNECIVGFSYNLKDPLNQIDEQHQRHGLNELESKRDEKASKIAQLVRYRTIFTLIKEVARMLDDNQRKIIATVRSDVLLKDDKVTCRSSYDADRQDNFEQFYDSIVGSSYDVLTTTIIVKYYFETRLFIKKNSILSHFMYNKVIWKKKLIFLFNSI</sequence>
<dbReference type="Proteomes" id="UP000276133">
    <property type="component" value="Unassembled WGS sequence"/>
</dbReference>
<protein>
    <submittedName>
        <fullName evidence="1">Uncharacterized protein</fullName>
    </submittedName>
</protein>
<organism evidence="1 2">
    <name type="scientific">Brachionus plicatilis</name>
    <name type="common">Marine rotifer</name>
    <name type="synonym">Brachionus muelleri</name>
    <dbReference type="NCBI Taxonomy" id="10195"/>
    <lineage>
        <taxon>Eukaryota</taxon>
        <taxon>Metazoa</taxon>
        <taxon>Spiralia</taxon>
        <taxon>Gnathifera</taxon>
        <taxon>Rotifera</taxon>
        <taxon>Eurotatoria</taxon>
        <taxon>Monogononta</taxon>
        <taxon>Pseudotrocha</taxon>
        <taxon>Ploima</taxon>
        <taxon>Brachionidae</taxon>
        <taxon>Brachionus</taxon>
    </lineage>
</organism>
<accession>A0A3M7QUB0</accession>
<name>A0A3M7QUB0_BRAPC</name>
<evidence type="ECO:0000313" key="2">
    <source>
        <dbReference type="Proteomes" id="UP000276133"/>
    </source>
</evidence>
<proteinExistence type="predicted"/>
<dbReference type="AlphaFoldDB" id="A0A3M7QUB0"/>
<comment type="caution">
    <text evidence="1">The sequence shown here is derived from an EMBL/GenBank/DDBJ whole genome shotgun (WGS) entry which is preliminary data.</text>
</comment>
<keyword evidence="2" id="KW-1185">Reference proteome</keyword>
<gene>
    <name evidence="1" type="ORF">BpHYR1_027963</name>
</gene>